<gene>
    <name evidence="2" type="ORF">J5U21_01736</name>
    <name evidence="3" type="ORF">J5U22_01615</name>
</gene>
<dbReference type="AlphaFoldDB" id="A0A8F5GWI9"/>
<evidence type="ECO:0000313" key="3">
    <source>
        <dbReference type="EMBL" id="QXJ35068.1"/>
    </source>
</evidence>
<evidence type="ECO:0000313" key="2">
    <source>
        <dbReference type="EMBL" id="QXJ32085.1"/>
    </source>
</evidence>
<proteinExistence type="predicted"/>
<feature type="transmembrane region" description="Helical" evidence="1">
    <location>
        <begin position="40"/>
        <end position="59"/>
    </location>
</feature>
<evidence type="ECO:0000313" key="4">
    <source>
        <dbReference type="Proteomes" id="UP000693941"/>
    </source>
</evidence>
<dbReference type="GeneID" id="65560216"/>
<dbReference type="EMBL" id="CP077713">
    <property type="protein sequence ID" value="QXJ35068.1"/>
    <property type="molecule type" value="Genomic_DNA"/>
</dbReference>
<keyword evidence="1" id="KW-1133">Transmembrane helix</keyword>
<keyword evidence="1" id="KW-0812">Transmembrane</keyword>
<evidence type="ECO:0000313" key="5">
    <source>
        <dbReference type="Proteomes" id="UP000694036"/>
    </source>
</evidence>
<sequence length="74" mass="8204">MASVIFVSNVSSSLSNTSNVVHSHPAIVQPLPPPPWYVQYLPEFIIVAGIVATVLTFYFSPELRSIIKRLRGYS</sequence>
<dbReference type="EMBL" id="CP077715">
    <property type="protein sequence ID" value="QXJ32085.1"/>
    <property type="molecule type" value="Genomic_DNA"/>
</dbReference>
<evidence type="ECO:0000256" key="1">
    <source>
        <dbReference type="SAM" id="Phobius"/>
    </source>
</evidence>
<organism evidence="2 4">
    <name type="scientific">Saccharolobus shibatae</name>
    <dbReference type="NCBI Taxonomy" id="2286"/>
    <lineage>
        <taxon>Archaea</taxon>
        <taxon>Thermoproteota</taxon>
        <taxon>Thermoprotei</taxon>
        <taxon>Sulfolobales</taxon>
        <taxon>Sulfolobaceae</taxon>
        <taxon>Saccharolobus</taxon>
    </lineage>
</organism>
<keyword evidence="1" id="KW-0472">Membrane</keyword>
<dbReference type="Proteomes" id="UP000694036">
    <property type="component" value="Chromosome"/>
</dbReference>
<keyword evidence="5" id="KW-1185">Reference proteome</keyword>
<accession>A0A8F5GWI9</accession>
<dbReference type="Proteomes" id="UP000693941">
    <property type="component" value="Chromosome"/>
</dbReference>
<name>A0A8F5GWI9_9CREN</name>
<dbReference type="RefSeq" id="WP_218260312.1">
    <property type="nucleotide sequence ID" value="NZ_CP077713.1"/>
</dbReference>
<protein>
    <submittedName>
        <fullName evidence="2">Uncharacterized protein</fullName>
    </submittedName>
</protein>
<reference evidence="2 5" key="1">
    <citation type="journal article" date="2021" name="Environ. Microbiol.">
        <title>New insights into the diversity and evolution of the archaeal mobilome from three complete genomes of Saccharolobus shibatae.</title>
        <authorList>
            <person name="Medvedeva S."/>
            <person name="Brandt D."/>
            <person name="Cvirkaite-Krupovic V."/>
            <person name="Liu Y."/>
            <person name="Severinov K."/>
            <person name="Ishino S."/>
            <person name="Ishino Y."/>
            <person name="Prangishvili D."/>
            <person name="Kalinowski J."/>
            <person name="Krupovic M."/>
        </authorList>
    </citation>
    <scope>NUCLEOTIDE SEQUENCE</scope>
    <source>
        <strain evidence="2">BEU9</strain>
        <strain evidence="3 5">S38A</strain>
    </source>
</reference>